<dbReference type="RefSeq" id="XP_009821528.1">
    <property type="nucleotide sequence ID" value="XM_009823226.1"/>
</dbReference>
<keyword evidence="1" id="KW-0175">Coiled coil</keyword>
<feature type="compositionally biased region" description="Acidic residues" evidence="2">
    <location>
        <begin position="726"/>
        <end position="740"/>
    </location>
</feature>
<organism evidence="3">
    <name type="scientific">Aphanomyces astaci</name>
    <name type="common">Crayfish plague agent</name>
    <dbReference type="NCBI Taxonomy" id="112090"/>
    <lineage>
        <taxon>Eukaryota</taxon>
        <taxon>Sar</taxon>
        <taxon>Stramenopiles</taxon>
        <taxon>Oomycota</taxon>
        <taxon>Saprolegniomycetes</taxon>
        <taxon>Saprolegniales</taxon>
        <taxon>Verrucalvaceae</taxon>
        <taxon>Aphanomyces</taxon>
    </lineage>
</organism>
<evidence type="ECO:0000256" key="2">
    <source>
        <dbReference type="SAM" id="MobiDB-lite"/>
    </source>
</evidence>
<dbReference type="VEuPathDB" id="FungiDB:H257_00502"/>
<feature type="region of interest" description="Disordered" evidence="2">
    <location>
        <begin position="720"/>
        <end position="769"/>
    </location>
</feature>
<feature type="region of interest" description="Disordered" evidence="2">
    <location>
        <begin position="24"/>
        <end position="67"/>
    </location>
</feature>
<evidence type="ECO:0000313" key="3">
    <source>
        <dbReference type="EMBL" id="ETV89128.1"/>
    </source>
</evidence>
<feature type="compositionally biased region" description="Polar residues" evidence="2">
    <location>
        <begin position="619"/>
        <end position="632"/>
    </location>
</feature>
<feature type="region of interest" description="Disordered" evidence="2">
    <location>
        <begin position="667"/>
        <end position="686"/>
    </location>
</feature>
<dbReference type="GeneID" id="20802498"/>
<proteinExistence type="predicted"/>
<feature type="region of interest" description="Disordered" evidence="2">
    <location>
        <begin position="603"/>
        <end position="632"/>
    </location>
</feature>
<dbReference type="EMBL" id="KI913114">
    <property type="protein sequence ID" value="ETV89128.1"/>
    <property type="molecule type" value="Genomic_DNA"/>
</dbReference>
<evidence type="ECO:0000256" key="1">
    <source>
        <dbReference type="SAM" id="Coils"/>
    </source>
</evidence>
<dbReference type="AlphaFoldDB" id="W4HDD0"/>
<reference evidence="3" key="1">
    <citation type="submission" date="2013-12" db="EMBL/GenBank/DDBJ databases">
        <title>The Genome Sequence of Aphanomyces astaci APO3.</title>
        <authorList>
            <consortium name="The Broad Institute Genomics Platform"/>
            <person name="Russ C."/>
            <person name="Tyler B."/>
            <person name="van West P."/>
            <person name="Dieguez-Uribeondo J."/>
            <person name="Young S.K."/>
            <person name="Zeng Q."/>
            <person name="Gargeya S."/>
            <person name="Fitzgerald M."/>
            <person name="Abouelleil A."/>
            <person name="Alvarado L."/>
            <person name="Chapman S.B."/>
            <person name="Gainer-Dewar J."/>
            <person name="Goldberg J."/>
            <person name="Griggs A."/>
            <person name="Gujja S."/>
            <person name="Hansen M."/>
            <person name="Howarth C."/>
            <person name="Imamovic A."/>
            <person name="Ireland A."/>
            <person name="Larimer J."/>
            <person name="McCowan C."/>
            <person name="Murphy C."/>
            <person name="Pearson M."/>
            <person name="Poon T.W."/>
            <person name="Priest M."/>
            <person name="Roberts A."/>
            <person name="Saif S."/>
            <person name="Shea T."/>
            <person name="Sykes S."/>
            <person name="Wortman J."/>
            <person name="Nusbaum C."/>
            <person name="Birren B."/>
        </authorList>
    </citation>
    <scope>NUCLEOTIDE SEQUENCE [LARGE SCALE GENOMIC DNA]</scope>
    <source>
        <strain evidence="3">APO3</strain>
    </source>
</reference>
<dbReference type="OrthoDB" id="79225at2759"/>
<accession>W4HDD0</accession>
<feature type="compositionally biased region" description="Polar residues" evidence="2">
    <location>
        <begin position="24"/>
        <end position="33"/>
    </location>
</feature>
<feature type="region of interest" description="Disordered" evidence="2">
    <location>
        <begin position="89"/>
        <end position="112"/>
    </location>
</feature>
<sequence>MHAIWLCSLERDLMLAKTVEGNRATNMRPQTSEGDIRPVSSGGVKSSASTRKLRPLESTTDEAKKRKQAEGHACWVAWCEQKDQRRRAELESSSKHSTHQHKHDDRRGTSSQGVDAFFATWKRAKWKQKQERLEAKEKQQQHELELLEKFNAEKRALVQERQAALAKLTTTKKKRKPKKRHVVVPPPVSFHKLMAVEVMSQSFQAEIEARMQHQLDLQDKEASRNTFRDEIASKESKRFQAKIHSTHAHRADSLEQLRHWAKPTPEIYVLASLLYKLVALETPSAIQIVDVWRWLPWSILQTVFRNDLVQTLQAVPIADLAPRSLAVLYLHCAQPRFTANSIDERSAVGTALRMWVNNVAAVHDLVDPATLHVKGIDSLKSCGVSCRDIGALVLLLHVYPHINFKLKDCSAYTDKMAMVRHEDLALLRELYATQPPPGPSHTDTMTKLCADHTPASALINLLDLPDFNRKAPKSRSKLAARLAARLHERHDMDESIPLPKDKGGPLHEDFVVVYKLTMPAKQEKDALNPINYIQQKRRDSTIKQASPWTVKPSRSTSHLPKKVVSTCPLIRPTGSVKASAVDPSPFAPKVSKANCHPITTLEQHAESDAATDDRDVTSPGVSSQETSEQLHPATHNQFSSLNLNESVHGDSALAPLDQVATAKEITHDLPTTTTSIHDDDPNTATSMSLEDDIERLLTPVDPANWSDDGEAAYDRLDVSAMPDPHLDEDDTCDNIIDDDDATRSSSSVDGDGDRYNHDEFEAPTTSNVD</sequence>
<gene>
    <name evidence="3" type="ORF">H257_00502</name>
</gene>
<feature type="coiled-coil region" evidence="1">
    <location>
        <begin position="123"/>
        <end position="167"/>
    </location>
</feature>
<name>W4HDD0_APHAT</name>
<feature type="compositionally biased region" description="Basic and acidic residues" evidence="2">
    <location>
        <begin position="603"/>
        <end position="616"/>
    </location>
</feature>
<protein>
    <submittedName>
        <fullName evidence="3">Uncharacterized protein</fullName>
    </submittedName>
</protein>
<feature type="compositionally biased region" description="Basic and acidic residues" evidence="2">
    <location>
        <begin position="751"/>
        <end position="760"/>
    </location>
</feature>